<gene>
    <name evidence="2" type="ORF">JK359_38235</name>
</gene>
<evidence type="ECO:0000313" key="3">
    <source>
        <dbReference type="Proteomes" id="UP000661858"/>
    </source>
</evidence>
<reference evidence="2" key="1">
    <citation type="submission" date="2021-01" db="EMBL/GenBank/DDBJ databases">
        <title>WGS of actinomycetes isolated from Thailand.</title>
        <authorList>
            <person name="Thawai C."/>
        </authorList>
    </citation>
    <scope>NUCLEOTIDE SEQUENCE</scope>
    <source>
        <strain evidence="2">RCU-197</strain>
    </source>
</reference>
<accession>A0A937JTE1</accession>
<protein>
    <submittedName>
        <fullName evidence="2">Aminopeptidase P family protein</fullName>
    </submittedName>
</protein>
<dbReference type="Proteomes" id="UP000661858">
    <property type="component" value="Unassembled WGS sequence"/>
</dbReference>
<name>A0A937JTE1_9ACTN</name>
<proteinExistence type="predicted"/>
<dbReference type="EMBL" id="JAERRK010000045">
    <property type="protein sequence ID" value="MBL1087702.1"/>
    <property type="molecule type" value="Genomic_DNA"/>
</dbReference>
<dbReference type="InterPro" id="IPR000994">
    <property type="entry name" value="Pept_M24"/>
</dbReference>
<organism evidence="2 3">
    <name type="scientific">Streptomyces actinomycinicus</name>
    <dbReference type="NCBI Taxonomy" id="1695166"/>
    <lineage>
        <taxon>Bacteria</taxon>
        <taxon>Bacillati</taxon>
        <taxon>Actinomycetota</taxon>
        <taxon>Actinomycetes</taxon>
        <taxon>Kitasatosporales</taxon>
        <taxon>Streptomycetaceae</taxon>
        <taxon>Streptomyces</taxon>
    </lineage>
</organism>
<keyword evidence="3" id="KW-1185">Reference proteome</keyword>
<dbReference type="AlphaFoldDB" id="A0A937JTE1"/>
<evidence type="ECO:0000313" key="2">
    <source>
        <dbReference type="EMBL" id="MBL1087702.1"/>
    </source>
</evidence>
<evidence type="ECO:0000259" key="1">
    <source>
        <dbReference type="Pfam" id="PF00557"/>
    </source>
</evidence>
<keyword evidence="2" id="KW-0378">Hydrolase</keyword>
<dbReference type="GO" id="GO:0004177">
    <property type="term" value="F:aminopeptidase activity"/>
    <property type="evidence" value="ECO:0007669"/>
    <property type="project" value="UniProtKB-KW"/>
</dbReference>
<comment type="caution">
    <text evidence="2">The sequence shown here is derived from an EMBL/GenBank/DDBJ whole genome shotgun (WGS) entry which is preliminary data.</text>
</comment>
<keyword evidence="2" id="KW-0645">Protease</keyword>
<dbReference type="Pfam" id="PF00557">
    <property type="entry name" value="Peptidase_M24"/>
    <property type="match status" value="1"/>
</dbReference>
<keyword evidence="2" id="KW-0031">Aminopeptidase</keyword>
<feature type="domain" description="Peptidase M24" evidence="1">
    <location>
        <begin position="12"/>
        <end position="168"/>
    </location>
</feature>
<dbReference type="Gene3D" id="3.90.230.10">
    <property type="entry name" value="Creatinase/methionine aminopeptidase superfamily"/>
    <property type="match status" value="1"/>
</dbReference>
<sequence>MDERLRALGLVEAQRMAQALFADVMARNVIAPGNSEHETGNWIGDLARQVFGTAARRAEPVVRSGPHTVLPYEQELPDRVIGEDDIVVADLGPVLTGYETDFARTLAFGNDPHKHCLIEDLPKIFAAGRDAFYGDSRITGRQLYAEVQAVVAKAGWTLGGWHVGRLVGAPSAANSHTRQVSSFLCTDNDQPLRRSGPGGWQAHWILEIHLVDEHQGFGGSHKGLLDLT</sequence>
<dbReference type="SUPFAM" id="SSF55920">
    <property type="entry name" value="Creatinase/aminopeptidase"/>
    <property type="match status" value="1"/>
</dbReference>
<dbReference type="InterPro" id="IPR036005">
    <property type="entry name" value="Creatinase/aminopeptidase-like"/>
</dbReference>